<feature type="compositionally biased region" description="Basic and acidic residues" evidence="1">
    <location>
        <begin position="21"/>
        <end position="30"/>
    </location>
</feature>
<organism evidence="2 3">
    <name type="scientific">Macrosiphum euphorbiae</name>
    <name type="common">potato aphid</name>
    <dbReference type="NCBI Taxonomy" id="13131"/>
    <lineage>
        <taxon>Eukaryota</taxon>
        <taxon>Metazoa</taxon>
        <taxon>Ecdysozoa</taxon>
        <taxon>Arthropoda</taxon>
        <taxon>Hexapoda</taxon>
        <taxon>Insecta</taxon>
        <taxon>Pterygota</taxon>
        <taxon>Neoptera</taxon>
        <taxon>Paraneoptera</taxon>
        <taxon>Hemiptera</taxon>
        <taxon>Sternorrhyncha</taxon>
        <taxon>Aphidomorpha</taxon>
        <taxon>Aphidoidea</taxon>
        <taxon>Aphididae</taxon>
        <taxon>Macrosiphini</taxon>
        <taxon>Macrosiphum</taxon>
    </lineage>
</organism>
<accession>A0AAV0VZ51</accession>
<keyword evidence="3" id="KW-1185">Reference proteome</keyword>
<dbReference type="EMBL" id="CARXXK010000001">
    <property type="protein sequence ID" value="CAI6348502.1"/>
    <property type="molecule type" value="Genomic_DNA"/>
</dbReference>
<evidence type="ECO:0000313" key="3">
    <source>
        <dbReference type="Proteomes" id="UP001160148"/>
    </source>
</evidence>
<dbReference type="Proteomes" id="UP001160148">
    <property type="component" value="Unassembled WGS sequence"/>
</dbReference>
<comment type="caution">
    <text evidence="2">The sequence shown here is derived from an EMBL/GenBank/DDBJ whole genome shotgun (WGS) entry which is preliminary data.</text>
</comment>
<protein>
    <submittedName>
        <fullName evidence="2">Uncharacterized protein</fullName>
    </submittedName>
</protein>
<dbReference type="AlphaFoldDB" id="A0AAV0VZ51"/>
<evidence type="ECO:0000313" key="2">
    <source>
        <dbReference type="EMBL" id="CAI6348502.1"/>
    </source>
</evidence>
<feature type="region of interest" description="Disordered" evidence="1">
    <location>
        <begin position="1"/>
        <end position="30"/>
    </location>
</feature>
<gene>
    <name evidence="2" type="ORF">MEUPH1_LOCUS5169</name>
</gene>
<name>A0AAV0VZ51_9HEMI</name>
<sequence length="81" mass="9418">MASGEKGSAAGWRRPPRRQRRETVLGRREDKDRRRMLRAVGISDFQSSRWRQTGRVQCGSIAGNQCCHYHHIVVPYSTYNE</sequence>
<evidence type="ECO:0000256" key="1">
    <source>
        <dbReference type="SAM" id="MobiDB-lite"/>
    </source>
</evidence>
<proteinExistence type="predicted"/>
<reference evidence="2 3" key="1">
    <citation type="submission" date="2023-01" db="EMBL/GenBank/DDBJ databases">
        <authorList>
            <person name="Whitehead M."/>
        </authorList>
    </citation>
    <scope>NUCLEOTIDE SEQUENCE [LARGE SCALE GENOMIC DNA]</scope>
</reference>